<dbReference type="InterPro" id="IPR009081">
    <property type="entry name" value="PP-bd_ACP"/>
</dbReference>
<sequence length="76" mass="8902">METLIKILEEIDDTIDFRKEQALIDDHLLDSFGVIQLVSEIEDTYGVTIEAAEMIPENFNSAEAIWKMIERLRERF</sequence>
<proteinExistence type="predicted"/>
<gene>
    <name evidence="2" type="ORF">IAA45_12730</name>
</gene>
<dbReference type="SUPFAM" id="SSF47336">
    <property type="entry name" value="ACP-like"/>
    <property type="match status" value="1"/>
</dbReference>
<dbReference type="Proteomes" id="UP000886817">
    <property type="component" value="Unassembled WGS sequence"/>
</dbReference>
<evidence type="ECO:0000313" key="2">
    <source>
        <dbReference type="EMBL" id="HIX60558.1"/>
    </source>
</evidence>
<evidence type="ECO:0000313" key="3">
    <source>
        <dbReference type="Proteomes" id="UP000886817"/>
    </source>
</evidence>
<dbReference type="Gene3D" id="1.10.1200.10">
    <property type="entry name" value="ACP-like"/>
    <property type="match status" value="1"/>
</dbReference>
<dbReference type="Pfam" id="PF00550">
    <property type="entry name" value="PP-binding"/>
    <property type="match status" value="1"/>
</dbReference>
<protein>
    <submittedName>
        <fullName evidence="2">Acyl carrier protein</fullName>
    </submittedName>
</protein>
<accession>A0A9D1WK69</accession>
<dbReference type="InterPro" id="IPR036736">
    <property type="entry name" value="ACP-like_sf"/>
</dbReference>
<reference evidence="2" key="1">
    <citation type="journal article" date="2021" name="PeerJ">
        <title>Extensive microbial diversity within the chicken gut microbiome revealed by metagenomics and culture.</title>
        <authorList>
            <person name="Gilroy R."/>
            <person name="Ravi A."/>
            <person name="Getino M."/>
            <person name="Pursley I."/>
            <person name="Horton D.L."/>
            <person name="Alikhan N.F."/>
            <person name="Baker D."/>
            <person name="Gharbi K."/>
            <person name="Hall N."/>
            <person name="Watson M."/>
            <person name="Adriaenssens E.M."/>
            <person name="Foster-Nyarko E."/>
            <person name="Jarju S."/>
            <person name="Secka A."/>
            <person name="Antonio M."/>
            <person name="Oren A."/>
            <person name="Chaudhuri R.R."/>
            <person name="La Ragione R."/>
            <person name="Hildebrand F."/>
            <person name="Pallen M.J."/>
        </authorList>
    </citation>
    <scope>NUCLEOTIDE SEQUENCE</scope>
    <source>
        <strain evidence="2">ChiSjej1B19-8411</strain>
    </source>
</reference>
<evidence type="ECO:0000259" key="1">
    <source>
        <dbReference type="PROSITE" id="PS50075"/>
    </source>
</evidence>
<comment type="caution">
    <text evidence="2">The sequence shown here is derived from an EMBL/GenBank/DDBJ whole genome shotgun (WGS) entry which is preliminary data.</text>
</comment>
<feature type="domain" description="Carrier" evidence="1">
    <location>
        <begin position="1"/>
        <end position="73"/>
    </location>
</feature>
<dbReference type="EMBL" id="DXEX01000271">
    <property type="protein sequence ID" value="HIX60558.1"/>
    <property type="molecule type" value="Genomic_DNA"/>
</dbReference>
<dbReference type="PROSITE" id="PS50075">
    <property type="entry name" value="CARRIER"/>
    <property type="match status" value="1"/>
</dbReference>
<dbReference type="AlphaFoldDB" id="A0A9D1WK69"/>
<reference evidence="2" key="2">
    <citation type="submission" date="2021-04" db="EMBL/GenBank/DDBJ databases">
        <authorList>
            <person name="Gilroy R."/>
        </authorList>
    </citation>
    <scope>NUCLEOTIDE SEQUENCE</scope>
    <source>
        <strain evidence="2">ChiSjej1B19-8411</strain>
    </source>
</reference>
<organism evidence="2 3">
    <name type="scientific">Candidatus Blautia gallistercoris</name>
    <dbReference type="NCBI Taxonomy" id="2838490"/>
    <lineage>
        <taxon>Bacteria</taxon>
        <taxon>Bacillati</taxon>
        <taxon>Bacillota</taxon>
        <taxon>Clostridia</taxon>
        <taxon>Lachnospirales</taxon>
        <taxon>Lachnospiraceae</taxon>
        <taxon>Blautia</taxon>
    </lineage>
</organism>
<name>A0A9D1WK69_9FIRM</name>